<dbReference type="GO" id="GO:0016226">
    <property type="term" value="P:iron-sulfur cluster assembly"/>
    <property type="evidence" value="ECO:0007669"/>
    <property type="project" value="TreeGrafter"/>
</dbReference>
<evidence type="ECO:0000313" key="3">
    <source>
        <dbReference type="EMBL" id="MBB3919417.1"/>
    </source>
</evidence>
<dbReference type="Gene3D" id="2.40.30.160">
    <property type="match status" value="1"/>
</dbReference>
<evidence type="ECO:0000313" key="6">
    <source>
        <dbReference type="Proteomes" id="UP000545490"/>
    </source>
</evidence>
<dbReference type="InterPro" id="IPR057460">
    <property type="entry name" value="CAF17_C"/>
</dbReference>
<keyword evidence="1" id="KW-0809">Transit peptide</keyword>
<dbReference type="PANTHER" id="PTHR22602">
    <property type="entry name" value="TRANSFERASE CAF17, MITOCHONDRIAL-RELATED"/>
    <property type="match status" value="1"/>
</dbReference>
<evidence type="ECO:0000259" key="2">
    <source>
        <dbReference type="Pfam" id="PF25455"/>
    </source>
</evidence>
<dbReference type="Proteomes" id="UP000545490">
    <property type="component" value="Unassembled WGS sequence"/>
</dbReference>
<accession>A0A7W6FMP9</accession>
<reference evidence="4 5" key="1">
    <citation type="submission" date="2018-11" db="EMBL/GenBank/DDBJ databases">
        <authorList>
            <person name="Huo Y."/>
        </authorList>
    </citation>
    <scope>NUCLEOTIDE SEQUENCE [LARGE SCALE GENOMIC DNA]</scope>
    <source>
        <strain evidence="4 5">CCBAU 33202</strain>
    </source>
</reference>
<feature type="domain" description="CAF17 C-terminal" evidence="2">
    <location>
        <begin position="203"/>
        <end position="274"/>
    </location>
</feature>
<dbReference type="PANTHER" id="PTHR22602:SF0">
    <property type="entry name" value="TRANSFERASE CAF17, MITOCHONDRIAL-RELATED"/>
    <property type="match status" value="1"/>
</dbReference>
<dbReference type="InterPro" id="IPR045179">
    <property type="entry name" value="YgfZ/GcvT"/>
</dbReference>
<comment type="caution">
    <text evidence="3">The sequence shown here is derived from an EMBL/GenBank/DDBJ whole genome shotgun (WGS) entry which is preliminary data.</text>
</comment>
<dbReference type="Pfam" id="PF25455">
    <property type="entry name" value="Beta-barrel_CAF17_C"/>
    <property type="match status" value="1"/>
</dbReference>
<gene>
    <name evidence="4" type="ORF">EFB14_31270</name>
    <name evidence="3" type="ORF">GGQ65_006762</name>
</gene>
<dbReference type="InterPro" id="IPR027266">
    <property type="entry name" value="TrmE/GcvT-like"/>
</dbReference>
<dbReference type="InterPro" id="IPR017703">
    <property type="entry name" value="YgfZ/GCV_T_CS"/>
</dbReference>
<dbReference type="Proteomes" id="UP000272004">
    <property type="component" value="Unassembled WGS sequence"/>
</dbReference>
<organism evidence="3 6">
    <name type="scientific">Rhizobium fabae</name>
    <dbReference type="NCBI Taxonomy" id="573179"/>
    <lineage>
        <taxon>Bacteria</taxon>
        <taxon>Pseudomonadati</taxon>
        <taxon>Pseudomonadota</taxon>
        <taxon>Alphaproteobacteria</taxon>
        <taxon>Hyphomicrobiales</taxon>
        <taxon>Rhizobiaceae</taxon>
        <taxon>Rhizobium/Agrobacterium group</taxon>
        <taxon>Rhizobium</taxon>
    </lineage>
</organism>
<name>A0A7W6FMP9_9HYPH</name>
<evidence type="ECO:0000313" key="4">
    <source>
        <dbReference type="EMBL" id="RUM06611.1"/>
    </source>
</evidence>
<dbReference type="AlphaFoldDB" id="A0A7W6FMP9"/>
<keyword evidence="5" id="KW-1185">Reference proteome</keyword>
<reference evidence="3 6" key="2">
    <citation type="submission" date="2020-08" db="EMBL/GenBank/DDBJ databases">
        <title>Genomic Encyclopedia of Type Strains, Phase IV (KMG-IV): sequencing the most valuable type-strain genomes for metagenomic binning, comparative biology and taxonomic classification.</title>
        <authorList>
            <person name="Goeker M."/>
        </authorList>
    </citation>
    <scope>NUCLEOTIDE SEQUENCE [LARGE SCALE GENOMIC DNA]</scope>
    <source>
        <strain evidence="3 6">DSM 19331</strain>
    </source>
</reference>
<protein>
    <submittedName>
        <fullName evidence="4">Folate-binding protein</fullName>
    </submittedName>
</protein>
<sequence length="287" mass="30020">MPDVFLKDRSLLIVSGTEAQSFLQNLITTDIVSLEPGVARPGALLTPQGKILFDFMIWQYGDGYTIETDAGQRDGLLKRLTMYKLRATVTVAPLAEEGVTVSWGNEADGAQDAAGKQGVRDSRFVKAGVTLTRRAGRHGGDAETLYDALRISLGIVTSGPDFALQDAFPHDVLMDLNGGLSFRKGCYVGQEVVSRMQHRGTARRRVVTVSCATALPATGTEITAAGKPVGTLGSVEGGSGLAIVRIDRAGAAMAAGTPLLAGETPVSLTLPGWSGLAFPTSADEASA</sequence>
<dbReference type="SUPFAM" id="SSF103025">
    <property type="entry name" value="Folate-binding domain"/>
    <property type="match status" value="1"/>
</dbReference>
<proteinExistence type="predicted"/>
<evidence type="ECO:0000256" key="1">
    <source>
        <dbReference type="ARBA" id="ARBA00022946"/>
    </source>
</evidence>
<dbReference type="EMBL" id="JACIDG010000027">
    <property type="protein sequence ID" value="MBB3919417.1"/>
    <property type="molecule type" value="Genomic_DNA"/>
</dbReference>
<dbReference type="NCBIfam" id="TIGR03317">
    <property type="entry name" value="ygfZ_signature"/>
    <property type="match status" value="1"/>
</dbReference>
<evidence type="ECO:0000313" key="5">
    <source>
        <dbReference type="Proteomes" id="UP000272004"/>
    </source>
</evidence>
<dbReference type="EMBL" id="RJJU01000025">
    <property type="protein sequence ID" value="RUM06611.1"/>
    <property type="molecule type" value="Genomic_DNA"/>
</dbReference>
<dbReference type="RefSeq" id="WP_126830553.1">
    <property type="nucleotide sequence ID" value="NZ_JACIDG010000027.1"/>
</dbReference>
<dbReference type="Gene3D" id="3.30.1360.120">
    <property type="entry name" value="Probable tRNA modification gtpase trme, domain 1"/>
    <property type="match status" value="1"/>
</dbReference>